<dbReference type="GO" id="GO:0008199">
    <property type="term" value="F:ferric iron binding"/>
    <property type="evidence" value="ECO:0007669"/>
    <property type="project" value="InterPro"/>
</dbReference>
<comment type="similarity">
    <text evidence="1">Belongs to the intradiol ring-cleavage dioxygenase family.</text>
</comment>
<dbReference type="PANTHER" id="PTHR33711">
    <property type="entry name" value="DIOXYGENASE, PUTATIVE (AFU_ORTHOLOGUE AFUA_2G02910)-RELATED"/>
    <property type="match status" value="1"/>
</dbReference>
<keyword evidence="3 5" id="KW-0560">Oxidoreductase</keyword>
<keyword evidence="6" id="KW-1185">Reference proteome</keyword>
<gene>
    <name evidence="5" type="primary">pcaG</name>
    <name evidence="5" type="ordered locus">STAUR_1337</name>
</gene>
<dbReference type="SUPFAM" id="SSF49482">
    <property type="entry name" value="Aromatic compound dioxygenase"/>
    <property type="match status" value="1"/>
</dbReference>
<keyword evidence="2" id="KW-0223">Dioxygenase</keyword>
<dbReference type="EC" id="1.13.11.3" evidence="5"/>
<protein>
    <submittedName>
        <fullName evidence="5">Protocatechuate 3,4-dioxygenase, alpha subunit</fullName>
        <ecNumber evidence="5">1.13.11.3</ecNumber>
    </submittedName>
</protein>
<dbReference type="NCBIfam" id="TIGR02423">
    <property type="entry name" value="protocat_alph"/>
    <property type="match status" value="1"/>
</dbReference>
<dbReference type="CDD" id="cd03463">
    <property type="entry name" value="3_4-PCD_alpha"/>
    <property type="match status" value="1"/>
</dbReference>
<accession>E3FJ46</accession>
<dbReference type="eggNOG" id="COG3485">
    <property type="taxonomic scope" value="Bacteria"/>
</dbReference>
<evidence type="ECO:0000256" key="3">
    <source>
        <dbReference type="ARBA" id="ARBA00023002"/>
    </source>
</evidence>
<dbReference type="InterPro" id="IPR012786">
    <property type="entry name" value="Protocat_dOase_a"/>
</dbReference>
<evidence type="ECO:0000256" key="2">
    <source>
        <dbReference type="ARBA" id="ARBA00022964"/>
    </source>
</evidence>
<evidence type="ECO:0000256" key="1">
    <source>
        <dbReference type="ARBA" id="ARBA00007825"/>
    </source>
</evidence>
<dbReference type="PANTHER" id="PTHR33711:SF9">
    <property type="entry name" value="PROTOCATECHUATE 3,4-DIOXYGENASE ALPHA CHAIN"/>
    <property type="match status" value="1"/>
</dbReference>
<organism evidence="5 6">
    <name type="scientific">Stigmatella aurantiaca (strain DW4/3-1)</name>
    <dbReference type="NCBI Taxonomy" id="378806"/>
    <lineage>
        <taxon>Bacteria</taxon>
        <taxon>Pseudomonadati</taxon>
        <taxon>Myxococcota</taxon>
        <taxon>Myxococcia</taxon>
        <taxon>Myxococcales</taxon>
        <taxon>Cystobacterineae</taxon>
        <taxon>Archangiaceae</taxon>
        <taxon>Stigmatella</taxon>
    </lineage>
</organism>
<reference evidence="5 6" key="1">
    <citation type="journal article" date="2011" name="Mol. Biol. Evol.">
        <title>Comparative genomic analysis of fruiting body formation in Myxococcales.</title>
        <authorList>
            <person name="Huntley S."/>
            <person name="Hamann N."/>
            <person name="Wegener-Feldbrugge S."/>
            <person name="Treuner-Lange A."/>
            <person name="Kube M."/>
            <person name="Reinhardt R."/>
            <person name="Klages S."/>
            <person name="Muller R."/>
            <person name="Ronning C.M."/>
            <person name="Nierman W.C."/>
            <person name="Sogaard-Andersen L."/>
        </authorList>
    </citation>
    <scope>NUCLEOTIDE SEQUENCE [LARGE SCALE GENOMIC DNA]</scope>
    <source>
        <strain evidence="5 6">DW4/3-1</strain>
    </source>
</reference>
<sequence>MSFQQSASQTVGPYFIIGLGAGVVTDLTGPQVRGERITLHGQVLDGNGVPVNDAVIETWQADADGRFPETAHDAPPPAFGGFARLPTDAEGRFTLVTVRPGRVADCSARMQAPHLSVNVFMRGMLKHAYTRLYLPDEAEANARDPVLALVPEARRPTLVATGSAADGFHWTLRMQGPQETVFFDY</sequence>
<dbReference type="InterPro" id="IPR050770">
    <property type="entry name" value="Intradiol_RC_Dioxygenase"/>
</dbReference>
<dbReference type="Proteomes" id="UP000001351">
    <property type="component" value="Chromosome"/>
</dbReference>
<dbReference type="AlphaFoldDB" id="E3FJ46"/>
<dbReference type="EMBL" id="CP002271">
    <property type="protein sequence ID" value="ADO69141.1"/>
    <property type="molecule type" value="Genomic_DNA"/>
</dbReference>
<dbReference type="HOGENOM" id="CLU_027719_7_1_7"/>
<dbReference type="InterPro" id="IPR015889">
    <property type="entry name" value="Intradiol_dOase_core"/>
</dbReference>
<feature type="domain" description="Intradiol ring-cleavage dioxygenases" evidence="4">
    <location>
        <begin position="31"/>
        <end position="102"/>
    </location>
</feature>
<dbReference type="InterPro" id="IPR000627">
    <property type="entry name" value="Intradiol_dOase_C"/>
</dbReference>
<evidence type="ECO:0000259" key="4">
    <source>
        <dbReference type="Pfam" id="PF00775"/>
    </source>
</evidence>
<dbReference type="Gene3D" id="2.60.130.10">
    <property type="entry name" value="Aromatic compound dioxygenase"/>
    <property type="match status" value="1"/>
</dbReference>
<name>E3FJ46_STIAD</name>
<dbReference type="RefSeq" id="WP_013374629.1">
    <property type="nucleotide sequence ID" value="NC_014623.1"/>
</dbReference>
<dbReference type="OrthoDB" id="9805815at2"/>
<proteinExistence type="inferred from homology"/>
<dbReference type="GO" id="GO:0018578">
    <property type="term" value="F:protocatechuate 3,4-dioxygenase activity"/>
    <property type="evidence" value="ECO:0007669"/>
    <property type="project" value="UniProtKB-EC"/>
</dbReference>
<dbReference type="KEGG" id="sur:STAUR_1337"/>
<dbReference type="Pfam" id="PF00775">
    <property type="entry name" value="Dioxygenase_C"/>
    <property type="match status" value="1"/>
</dbReference>
<evidence type="ECO:0000313" key="5">
    <source>
        <dbReference type="EMBL" id="ADO69141.1"/>
    </source>
</evidence>
<dbReference type="STRING" id="378806.STAUR_1337"/>
<evidence type="ECO:0000313" key="6">
    <source>
        <dbReference type="Proteomes" id="UP000001351"/>
    </source>
</evidence>